<feature type="region of interest" description="Disordered" evidence="1">
    <location>
        <begin position="1"/>
        <end position="66"/>
    </location>
</feature>
<sequence length="381" mass="44107">MEKKSKSEPAARGTEEDLQKNIQGSQNFINEEKSASNKRGCVQTVTDEDKSHEKQDLDEAEQIDTNNQLFHERNIAQTDVPDYTMSSQSLLSCTRNLSTVEKENISHSEKLIFRRTPNHDIKNKSKKEIDEKELCEPCSSENLSIQATNFCQTCDDPELLCEFCAKHHTKQKPFKDHKLSNDIGDFLKSKKKIDETELCEPCSSESLSIQATHFCQTCDDPELLCEFCAKHHTKQKPFKDHKLSNDIGDFRKSAKWLCKSMLCEPCFTENQLIQATHFCRTCYDPELLCEFCAKHHTKQKPFKDHKLSNDIGDFLKSEKKIDERKLCEHCFSENKHVQATHFCRTCDDPELLCETCAKHHTKQKQFKDHELSNAMGDFQKR</sequence>
<feature type="domain" description="B box-type" evidence="2">
    <location>
        <begin position="322"/>
        <end position="374"/>
    </location>
</feature>
<feature type="domain" description="B box-type" evidence="2">
    <location>
        <begin position="194"/>
        <end position="246"/>
    </location>
</feature>
<feature type="compositionally biased region" description="Basic and acidic residues" evidence="1">
    <location>
        <begin position="47"/>
        <end position="57"/>
    </location>
</feature>
<proteinExistence type="predicted"/>
<dbReference type="InterPro" id="IPR000315">
    <property type="entry name" value="Znf_B-box"/>
</dbReference>
<reference evidence="3" key="1">
    <citation type="submission" date="2022-08" db="UniProtKB">
        <authorList>
            <consortium name="EnsemblMetazoa"/>
        </authorList>
    </citation>
    <scope>IDENTIFICATION</scope>
    <source>
        <strain evidence="3">05x7-T-G4-1.051#20</strain>
    </source>
</reference>
<feature type="domain" description="B box-type" evidence="2">
    <location>
        <begin position="130"/>
        <end position="182"/>
    </location>
</feature>
<evidence type="ECO:0000313" key="4">
    <source>
        <dbReference type="Proteomes" id="UP000005408"/>
    </source>
</evidence>
<evidence type="ECO:0000313" key="3">
    <source>
        <dbReference type="EnsemblMetazoa" id="G17870.1:cds"/>
    </source>
</evidence>
<evidence type="ECO:0000259" key="2">
    <source>
        <dbReference type="SMART" id="SM00336"/>
    </source>
</evidence>
<evidence type="ECO:0000256" key="1">
    <source>
        <dbReference type="SAM" id="MobiDB-lite"/>
    </source>
</evidence>
<protein>
    <recommendedName>
        <fullName evidence="2">B box-type domain-containing protein</fullName>
    </recommendedName>
</protein>
<accession>A0A8W8JDE2</accession>
<dbReference type="Proteomes" id="UP000005408">
    <property type="component" value="Unassembled WGS sequence"/>
</dbReference>
<dbReference type="SMART" id="SM00336">
    <property type="entry name" value="BBOX"/>
    <property type="match status" value="3"/>
</dbReference>
<dbReference type="EnsemblMetazoa" id="G17870.1">
    <property type="protein sequence ID" value="G17870.1:cds"/>
    <property type="gene ID" value="G17870"/>
</dbReference>
<name>A0A8W8JDE2_MAGGI</name>
<feature type="compositionally biased region" description="Polar residues" evidence="1">
    <location>
        <begin position="20"/>
        <end position="29"/>
    </location>
</feature>
<keyword evidence="4" id="KW-1185">Reference proteome</keyword>
<feature type="compositionally biased region" description="Basic and acidic residues" evidence="1">
    <location>
        <begin position="1"/>
        <end position="19"/>
    </location>
</feature>
<dbReference type="GO" id="GO:0008270">
    <property type="term" value="F:zinc ion binding"/>
    <property type="evidence" value="ECO:0007669"/>
    <property type="project" value="InterPro"/>
</dbReference>
<dbReference type="AlphaFoldDB" id="A0A8W8JDE2"/>
<organism evidence="3 4">
    <name type="scientific">Magallana gigas</name>
    <name type="common">Pacific oyster</name>
    <name type="synonym">Crassostrea gigas</name>
    <dbReference type="NCBI Taxonomy" id="29159"/>
    <lineage>
        <taxon>Eukaryota</taxon>
        <taxon>Metazoa</taxon>
        <taxon>Spiralia</taxon>
        <taxon>Lophotrochozoa</taxon>
        <taxon>Mollusca</taxon>
        <taxon>Bivalvia</taxon>
        <taxon>Autobranchia</taxon>
        <taxon>Pteriomorphia</taxon>
        <taxon>Ostreida</taxon>
        <taxon>Ostreoidea</taxon>
        <taxon>Ostreidae</taxon>
        <taxon>Magallana</taxon>
    </lineage>
</organism>